<evidence type="ECO:0000256" key="2">
    <source>
        <dbReference type="ARBA" id="ARBA00006479"/>
    </source>
</evidence>
<evidence type="ECO:0000313" key="5">
    <source>
        <dbReference type="EMBL" id="MEQ4485788.1"/>
    </source>
</evidence>
<protein>
    <submittedName>
        <fullName evidence="5">ROK family protein</fullName>
    </submittedName>
</protein>
<evidence type="ECO:0000256" key="1">
    <source>
        <dbReference type="ARBA" id="ARBA00002486"/>
    </source>
</evidence>
<keyword evidence="4" id="KW-0812">Transmembrane</keyword>
<organism evidence="5 6">
    <name type="scientific">Cohnella silvisoli</name>
    <dbReference type="NCBI Taxonomy" id="2873699"/>
    <lineage>
        <taxon>Bacteria</taxon>
        <taxon>Bacillati</taxon>
        <taxon>Bacillota</taxon>
        <taxon>Bacilli</taxon>
        <taxon>Bacillales</taxon>
        <taxon>Paenibacillaceae</taxon>
        <taxon>Cohnella</taxon>
    </lineage>
</organism>
<evidence type="ECO:0000256" key="3">
    <source>
        <dbReference type="ARBA" id="ARBA00022629"/>
    </source>
</evidence>
<dbReference type="SUPFAM" id="SSF53067">
    <property type="entry name" value="Actin-like ATPase domain"/>
    <property type="match status" value="1"/>
</dbReference>
<reference evidence="5 6" key="1">
    <citation type="journal article" date="2023" name="Genome Announc.">
        <title>Pan-Genome Analyses of the Genus Cohnella and Proposal of the Novel Species Cohnella silvisoli sp. nov., Isolated from Forest Soil.</title>
        <authorList>
            <person name="Wang C."/>
            <person name="Mao L."/>
            <person name="Bao G."/>
            <person name="Zhu H."/>
        </authorList>
    </citation>
    <scope>NUCLEOTIDE SEQUENCE [LARGE SCALE GENOMIC DNA]</scope>
    <source>
        <strain evidence="5 6">NL03-T5-1</strain>
    </source>
</reference>
<sequence length="379" mass="43278">MLNINQVKIQNRIRVFKEISTHDSTTRMDISRKVKLSVATISSIVEEFMKIGMIMEVKDNKSTIGRKPNMLIFQPDALKMICIDLTSKQFSFAVKNLALISEKVVVYEYDNELSYERNLHQFCKRIQQVIETEYKGQQLIGIGISVPGPYNQRKDRVMNKLILEIGEFSIHRFFSEQFPLPIQIDQDVNYAARAEVQHIEQYESKSVFFMYLGEGVGGAISINHNIYSGAQAFAGEIGQMIVIDGRNLEQLVSWKRLIAAARSHYAPAEATPEFLLARWSEKDEWLLKEIDAVTSHLSIAITNAVWLLNPHVIIIGGAYNIFGALFIDKIKEKMTDRFPEFFDELQIILSHYDENSALVGAGSIVREQWLNNFSFGNAQ</sequence>
<evidence type="ECO:0000313" key="6">
    <source>
        <dbReference type="Proteomes" id="UP001493487"/>
    </source>
</evidence>
<dbReference type="InterPro" id="IPR036390">
    <property type="entry name" value="WH_DNA-bd_sf"/>
</dbReference>
<dbReference type="SUPFAM" id="SSF46785">
    <property type="entry name" value="Winged helix' DNA-binding domain"/>
    <property type="match status" value="1"/>
</dbReference>
<keyword evidence="4" id="KW-0472">Membrane</keyword>
<comment type="function">
    <text evidence="1">Transcriptional repressor of xylose-utilizing enzymes.</text>
</comment>
<dbReference type="Gene3D" id="3.30.420.40">
    <property type="match status" value="2"/>
</dbReference>
<dbReference type="PANTHER" id="PTHR18964">
    <property type="entry name" value="ROK (REPRESSOR, ORF, KINASE) FAMILY"/>
    <property type="match status" value="1"/>
</dbReference>
<dbReference type="PANTHER" id="PTHR18964:SF149">
    <property type="entry name" value="BIFUNCTIONAL UDP-N-ACETYLGLUCOSAMINE 2-EPIMERASE_N-ACETYLMANNOSAMINE KINASE"/>
    <property type="match status" value="1"/>
</dbReference>
<evidence type="ECO:0000256" key="4">
    <source>
        <dbReference type="SAM" id="Phobius"/>
    </source>
</evidence>
<dbReference type="EMBL" id="JASKHM010000017">
    <property type="protein sequence ID" value="MEQ4485788.1"/>
    <property type="molecule type" value="Genomic_DNA"/>
</dbReference>
<keyword evidence="4" id="KW-1133">Transmembrane helix</keyword>
<accession>A0ABV1L0B1</accession>
<dbReference type="Gene3D" id="1.10.10.10">
    <property type="entry name" value="Winged helix-like DNA-binding domain superfamily/Winged helix DNA-binding domain"/>
    <property type="match status" value="1"/>
</dbReference>
<keyword evidence="6" id="KW-1185">Reference proteome</keyword>
<dbReference type="InterPro" id="IPR000600">
    <property type="entry name" value="ROK"/>
</dbReference>
<proteinExistence type="inferred from homology"/>
<keyword evidence="3" id="KW-0119">Carbohydrate metabolism</keyword>
<gene>
    <name evidence="5" type="ORF">QJS35_25745</name>
</gene>
<dbReference type="RefSeq" id="WP_232188667.1">
    <property type="nucleotide sequence ID" value="NZ_JAIOAP010000016.1"/>
</dbReference>
<dbReference type="Pfam" id="PF00480">
    <property type="entry name" value="ROK"/>
    <property type="match status" value="1"/>
</dbReference>
<comment type="caution">
    <text evidence="5">The sequence shown here is derived from an EMBL/GenBank/DDBJ whole genome shotgun (WGS) entry which is preliminary data.</text>
</comment>
<name>A0ABV1L0B1_9BACL</name>
<dbReference type="InterPro" id="IPR036388">
    <property type="entry name" value="WH-like_DNA-bd_sf"/>
</dbReference>
<keyword evidence="3" id="KW-0859">Xylose metabolism</keyword>
<dbReference type="Proteomes" id="UP001493487">
    <property type="component" value="Unassembled WGS sequence"/>
</dbReference>
<comment type="similarity">
    <text evidence="2">Belongs to the ROK (NagC/XylR) family.</text>
</comment>
<feature type="transmembrane region" description="Helical" evidence="4">
    <location>
        <begin position="304"/>
        <end position="327"/>
    </location>
</feature>
<dbReference type="InterPro" id="IPR043129">
    <property type="entry name" value="ATPase_NBD"/>
</dbReference>